<dbReference type="Proteomes" id="UP000078046">
    <property type="component" value="Unassembled WGS sequence"/>
</dbReference>
<organism evidence="1 2">
    <name type="scientific">Intoshia linei</name>
    <dbReference type="NCBI Taxonomy" id="1819745"/>
    <lineage>
        <taxon>Eukaryota</taxon>
        <taxon>Metazoa</taxon>
        <taxon>Spiralia</taxon>
        <taxon>Lophotrochozoa</taxon>
        <taxon>Mesozoa</taxon>
        <taxon>Orthonectida</taxon>
        <taxon>Rhopaluridae</taxon>
        <taxon>Intoshia</taxon>
    </lineage>
</organism>
<dbReference type="GO" id="GO:0060271">
    <property type="term" value="P:cilium assembly"/>
    <property type="evidence" value="ECO:0007669"/>
    <property type="project" value="TreeGrafter"/>
</dbReference>
<feature type="non-terminal residue" evidence="1">
    <location>
        <position position="1"/>
    </location>
</feature>
<accession>A0A177ATM9</accession>
<dbReference type="PANTHER" id="PTHR45912">
    <property type="entry name" value="CILIA- AND FLAGELLA-ASSOCIATED PROTEIN 47"/>
    <property type="match status" value="1"/>
</dbReference>
<evidence type="ECO:0000313" key="2">
    <source>
        <dbReference type="Proteomes" id="UP000078046"/>
    </source>
</evidence>
<proteinExistence type="predicted"/>
<evidence type="ECO:0000313" key="1">
    <source>
        <dbReference type="EMBL" id="OAF65180.1"/>
    </source>
</evidence>
<gene>
    <name evidence="1" type="ORF">A3Q56_07119</name>
</gene>
<comment type="caution">
    <text evidence="1">The sequence shown here is derived from an EMBL/GenBank/DDBJ whole genome shotgun (WGS) entry which is preliminary data.</text>
</comment>
<dbReference type="GO" id="GO:0005929">
    <property type="term" value="C:cilium"/>
    <property type="evidence" value="ECO:0007669"/>
    <property type="project" value="TreeGrafter"/>
</dbReference>
<dbReference type="OrthoDB" id="10060824at2759"/>
<dbReference type="AlphaFoldDB" id="A0A177ATM9"/>
<reference evidence="1 2" key="1">
    <citation type="submission" date="2016-04" db="EMBL/GenBank/DDBJ databases">
        <title>The genome of Intoshia linei affirms orthonectids as highly simplified spiralians.</title>
        <authorList>
            <person name="Mikhailov K.V."/>
            <person name="Slusarev G.S."/>
            <person name="Nikitin M.A."/>
            <person name="Logacheva M.D."/>
            <person name="Penin A."/>
            <person name="Aleoshin V."/>
            <person name="Panchin Y.V."/>
        </authorList>
    </citation>
    <scope>NUCLEOTIDE SEQUENCE [LARGE SCALE GENOMIC DNA]</scope>
    <source>
        <strain evidence="1">Intl2013</strain>
        <tissue evidence="1">Whole animal</tissue>
    </source>
</reference>
<keyword evidence="2" id="KW-1185">Reference proteome</keyword>
<sequence>VEIYNPSNKTIAFTPVIVGKYKKNFNLVNVKLKQIIKLGPKAKFVVNISFFSNFHGLFKSWLIFIGQRLANISDCCNNICFVLNGEINEITVLASYHETIHCYDVHNFFLNVDELQNSDNYKINFTSININKYPNDEKNVNELAPCYLFGSKSSIVLDENKKYKINLIAIALKTGIWKFYMHLTHEKLGEYRYKITLKVALPKNCRVPYKYSESSIRLSTSIAASKYRQSDSDDFDKDILYWFVKSSDNINQNINIPYINELKMTALSNIYNFIMKQNDFNKNFEILKSDEEKLSIWLKKHLAIPLRTTYNVTCLCNLVDVPQITTIDDLYKMIDNEYCLSLNVRFSCRSEKIEKFDIILESEHDIRVLRIHCDTFLFLNCDKNDVHFKFPIFGEALNPRPYKTLEVDCICNERKMIQISVPNLCSRRVHFVVSNSLPFLTGKSSLSVIPGQEKKYELNIYARKSGDFQDIVVFKVESDNNIEYDSDGDKVDISYNGLNQHSVVGYNIYYYLNVHATKSDPIKTINISAECMKPVEITIPISNLTESAVEYHVEIEGKCFSSQNELILINEGETFDVTFGNELSGEFWYAVKGSVKETLVTMLPILKCELGKWTSTNIELYNPTAEDIIVCPFISNETNYTIDINMIKIESNSYFSVPIKFMPLRLGSHNHHCNISFVNDNFPGWKFHISGVGLVPNVQETTDVACSIGKVVTIVIPFRNPTDQKVYMDYHLRDYRQVSCEQDEIEEQESCFKIIHSNSANNVEVDPNNVCEISILYSPLIFNTSQTEIIINLSYDKDKKDDRDVMTWVYPIIGRSEIIAPYDSSNIIKFVASEKTRLIRSLNINLDNMSYETNHAFYKRINNFEIIWDVEDQYKELFDNCVVYVIESLKNVDSTKTTMIIINVVYRPENIHVFAADMILRLKNKIPYNVLKYSNHQVINQGQWRFSCVFESTVEQPDRKFIIESKGLKEFSTYKFLLESTPNKPMQLDEFTVEIEGNDAIVFSVHPMKGVFNDTTQIFEIKFLPSQYGMIYNAILIIKTENCIWRFVLEGKPPIYNIPLGRSFMRELSKMPDSFKKIKKNKKKYVLHNKLNVTFANSSPFKNEISKILNIKK</sequence>
<dbReference type="EMBL" id="LWCA01001409">
    <property type="protein sequence ID" value="OAF65180.1"/>
    <property type="molecule type" value="Genomic_DNA"/>
</dbReference>
<protein>
    <submittedName>
        <fullName evidence="1">Uncharacterized protein</fullName>
    </submittedName>
</protein>
<name>A0A177ATM9_9BILA</name>
<dbReference type="PANTHER" id="PTHR45912:SF3">
    <property type="entry name" value="CILIA- AND FLAGELLA-ASSOCIATED PROTEIN 47"/>
    <property type="match status" value="1"/>
</dbReference>